<gene>
    <name evidence="1" type="ORF">GMARGA_LOCUS17036</name>
</gene>
<comment type="caution">
    <text evidence="1">The sequence shown here is derived from an EMBL/GenBank/DDBJ whole genome shotgun (WGS) entry which is preliminary data.</text>
</comment>
<dbReference type="Proteomes" id="UP000789901">
    <property type="component" value="Unassembled WGS sequence"/>
</dbReference>
<name>A0ABN7VCM2_GIGMA</name>
<accession>A0ABN7VCM2</accession>
<organism evidence="1 2">
    <name type="scientific">Gigaspora margarita</name>
    <dbReference type="NCBI Taxonomy" id="4874"/>
    <lineage>
        <taxon>Eukaryota</taxon>
        <taxon>Fungi</taxon>
        <taxon>Fungi incertae sedis</taxon>
        <taxon>Mucoromycota</taxon>
        <taxon>Glomeromycotina</taxon>
        <taxon>Glomeromycetes</taxon>
        <taxon>Diversisporales</taxon>
        <taxon>Gigasporaceae</taxon>
        <taxon>Gigaspora</taxon>
    </lineage>
</organism>
<evidence type="ECO:0000313" key="2">
    <source>
        <dbReference type="Proteomes" id="UP000789901"/>
    </source>
</evidence>
<sequence length="79" mass="9438">LKLLPKETNCNNINENMRIPNNIDTIKEIIKESQPKKEIDLPITKYENIEQTIEILKTKFEFSYIFQYLVQLLELDIPE</sequence>
<evidence type="ECO:0000313" key="1">
    <source>
        <dbReference type="EMBL" id="CAG8757114.1"/>
    </source>
</evidence>
<reference evidence="1 2" key="1">
    <citation type="submission" date="2021-06" db="EMBL/GenBank/DDBJ databases">
        <authorList>
            <person name="Kallberg Y."/>
            <person name="Tangrot J."/>
            <person name="Rosling A."/>
        </authorList>
    </citation>
    <scope>NUCLEOTIDE SEQUENCE [LARGE SCALE GENOMIC DNA]</scope>
    <source>
        <strain evidence="1 2">120-4 pot B 10/14</strain>
    </source>
</reference>
<dbReference type="EMBL" id="CAJVQB010012664">
    <property type="protein sequence ID" value="CAG8757114.1"/>
    <property type="molecule type" value="Genomic_DNA"/>
</dbReference>
<feature type="non-terminal residue" evidence="1">
    <location>
        <position position="1"/>
    </location>
</feature>
<keyword evidence="2" id="KW-1185">Reference proteome</keyword>
<proteinExistence type="predicted"/>
<protein>
    <submittedName>
        <fullName evidence="1">38355_t:CDS:1</fullName>
    </submittedName>
</protein>